<dbReference type="GO" id="GO:0016020">
    <property type="term" value="C:membrane"/>
    <property type="evidence" value="ECO:0007669"/>
    <property type="project" value="UniProtKB-SubCell"/>
</dbReference>
<dbReference type="Pfam" id="PF00083">
    <property type="entry name" value="Sugar_tr"/>
    <property type="match status" value="1"/>
</dbReference>
<dbReference type="EMBL" id="BQMJ01000061">
    <property type="protein sequence ID" value="GJQ14873.1"/>
    <property type="molecule type" value="Genomic_DNA"/>
</dbReference>
<dbReference type="SUPFAM" id="SSF103473">
    <property type="entry name" value="MFS general substrate transporter"/>
    <property type="match status" value="1"/>
</dbReference>
<keyword evidence="3 7" id="KW-0813">Transport</keyword>
<dbReference type="InterPro" id="IPR005828">
    <property type="entry name" value="MFS_sugar_transport-like"/>
</dbReference>
<evidence type="ECO:0000256" key="1">
    <source>
        <dbReference type="ARBA" id="ARBA00004141"/>
    </source>
</evidence>
<name>A0A9C7UTH1_9RHOD</name>
<keyword evidence="11" id="KW-1185">Reference proteome</keyword>
<reference evidence="10" key="2">
    <citation type="submission" date="2022-01" db="EMBL/GenBank/DDBJ databases">
        <authorList>
            <person name="Hirooka S."/>
            <person name="Miyagishima S.Y."/>
        </authorList>
    </citation>
    <scope>NUCLEOTIDE SEQUENCE</scope>
    <source>
        <strain evidence="10">NBRC 102759</strain>
    </source>
</reference>
<dbReference type="PROSITE" id="PS50850">
    <property type="entry name" value="MFS"/>
    <property type="match status" value="1"/>
</dbReference>
<sequence length="551" mass="61659">MPQLNSSAFVEGFIDCEKTQGPIGLEEITGEVEQPKKQTQDPLDSGIKICHQDLFKKQQLTTTMKLLLFFVAFGSIMMGMDQGILATIEVFAMPDLKLNDSQWSYIVSAFSLATAVGTIFAIPIGEYLGRKRALQISAAICFGGSVMQTAAKKFSILLGGRYLLGIGMGLEAMNIPIYVAECAPAHGRGGHLSIFNWFQMAGSPTAYVVACIFIQVKPIWKWRFMAGAECLAGLIQFCGLLLLPESPRWLIIWKKEKQLLSSWRRLRIDNAISRFELEKMKSDVEDDLKNRTTYPEAIKLIFTNRRVRTPFYIGAVLGMSSQFSGATAIGYYMITILEKLGLTVTTSVYALLPINFWSTCWAGLPFFMLDRVGRRPLLMYTFPPQIIAIILSLTSFYVPLSKLSERAELYLIGLLLYGAFNNIGISAIQWVMAGELYETEVRSIGAAWSAFWIFASAFVTTFTFSKQVDAIGVEGVYGLYTGFTAFFMVVLFFIFPETKGRTLEEVKEVMNSGIAGIMEGNVVRGIQVMRDLMNKLKSRNNEYRTYVMEQG</sequence>
<keyword evidence="5 8" id="KW-1133">Transmembrane helix</keyword>
<evidence type="ECO:0000313" key="11">
    <source>
        <dbReference type="Proteomes" id="UP001061958"/>
    </source>
</evidence>
<dbReference type="InterPro" id="IPR003663">
    <property type="entry name" value="Sugar/inositol_transpt"/>
</dbReference>
<dbReference type="PANTHER" id="PTHR48020">
    <property type="entry name" value="PROTON MYO-INOSITOL COTRANSPORTER"/>
    <property type="match status" value="1"/>
</dbReference>
<evidence type="ECO:0000256" key="2">
    <source>
        <dbReference type="ARBA" id="ARBA00010992"/>
    </source>
</evidence>
<dbReference type="PANTHER" id="PTHR48020:SF12">
    <property type="entry name" value="PROTON MYO-INOSITOL COTRANSPORTER"/>
    <property type="match status" value="1"/>
</dbReference>
<feature type="transmembrane region" description="Helical" evidence="8">
    <location>
        <begin position="103"/>
        <end position="121"/>
    </location>
</feature>
<dbReference type="InterPro" id="IPR050814">
    <property type="entry name" value="Myo-inositol_Transporter"/>
</dbReference>
<keyword evidence="4 8" id="KW-0812">Transmembrane</keyword>
<organism evidence="10 11">
    <name type="scientific">Galdieria partita</name>
    <dbReference type="NCBI Taxonomy" id="83374"/>
    <lineage>
        <taxon>Eukaryota</taxon>
        <taxon>Rhodophyta</taxon>
        <taxon>Bangiophyceae</taxon>
        <taxon>Galdieriales</taxon>
        <taxon>Galdieriaceae</taxon>
        <taxon>Galdieria</taxon>
    </lineage>
</organism>
<dbReference type="AlphaFoldDB" id="A0A9C7UTH1"/>
<evidence type="ECO:0000259" key="9">
    <source>
        <dbReference type="PROSITE" id="PS50850"/>
    </source>
</evidence>
<feature type="transmembrane region" description="Helical" evidence="8">
    <location>
        <begin position="192"/>
        <end position="216"/>
    </location>
</feature>
<proteinExistence type="inferred from homology"/>
<evidence type="ECO:0000256" key="4">
    <source>
        <dbReference type="ARBA" id="ARBA00022692"/>
    </source>
</evidence>
<dbReference type="PRINTS" id="PR00171">
    <property type="entry name" value="SUGRTRNSPORT"/>
</dbReference>
<dbReference type="Gene3D" id="1.20.1250.20">
    <property type="entry name" value="MFS general substrate transporter like domains"/>
    <property type="match status" value="1"/>
</dbReference>
<feature type="transmembrane region" description="Helical" evidence="8">
    <location>
        <begin position="444"/>
        <end position="465"/>
    </location>
</feature>
<dbReference type="GO" id="GO:0022857">
    <property type="term" value="F:transmembrane transporter activity"/>
    <property type="evidence" value="ECO:0007669"/>
    <property type="project" value="InterPro"/>
</dbReference>
<feature type="domain" description="Major facilitator superfamily (MFS) profile" evidence="9">
    <location>
        <begin position="67"/>
        <end position="499"/>
    </location>
</feature>
<dbReference type="PROSITE" id="PS00217">
    <property type="entry name" value="SUGAR_TRANSPORT_2"/>
    <property type="match status" value="1"/>
</dbReference>
<evidence type="ECO:0000256" key="8">
    <source>
        <dbReference type="SAM" id="Phobius"/>
    </source>
</evidence>
<accession>A0A9C7UTH1</accession>
<dbReference type="Proteomes" id="UP001061958">
    <property type="component" value="Unassembled WGS sequence"/>
</dbReference>
<evidence type="ECO:0000256" key="3">
    <source>
        <dbReference type="ARBA" id="ARBA00022448"/>
    </source>
</evidence>
<reference evidence="10" key="1">
    <citation type="journal article" date="2022" name="Proc. Natl. Acad. Sci. U.S.A.">
        <title>Life cycle and functional genomics of the unicellular red alga Galdieria for elucidating algal and plant evolution and industrial use.</title>
        <authorList>
            <person name="Hirooka S."/>
            <person name="Itabashi T."/>
            <person name="Ichinose T.M."/>
            <person name="Onuma R."/>
            <person name="Fujiwara T."/>
            <person name="Yamashita S."/>
            <person name="Jong L.W."/>
            <person name="Tomita R."/>
            <person name="Iwane A.H."/>
            <person name="Miyagishima S.Y."/>
        </authorList>
    </citation>
    <scope>NUCLEOTIDE SEQUENCE</scope>
    <source>
        <strain evidence="10">NBRC 102759</strain>
    </source>
</reference>
<dbReference type="OrthoDB" id="6133115at2759"/>
<comment type="caution">
    <text evidence="10">The sequence shown here is derived from an EMBL/GenBank/DDBJ whole genome shotgun (WGS) entry which is preliminary data.</text>
</comment>
<evidence type="ECO:0000256" key="6">
    <source>
        <dbReference type="ARBA" id="ARBA00023136"/>
    </source>
</evidence>
<gene>
    <name evidence="10" type="ORF">GpartN1_g6664.t1</name>
</gene>
<feature type="transmembrane region" description="Helical" evidence="8">
    <location>
        <begin position="66"/>
        <end position="91"/>
    </location>
</feature>
<evidence type="ECO:0000256" key="5">
    <source>
        <dbReference type="ARBA" id="ARBA00022989"/>
    </source>
</evidence>
<comment type="similarity">
    <text evidence="2 7">Belongs to the major facilitator superfamily. Sugar transporter (TC 2.A.1.1) family.</text>
</comment>
<dbReference type="InterPro" id="IPR005829">
    <property type="entry name" value="Sugar_transporter_CS"/>
</dbReference>
<feature type="transmembrane region" description="Helical" evidence="8">
    <location>
        <begin position="346"/>
        <end position="368"/>
    </location>
</feature>
<dbReference type="InterPro" id="IPR036259">
    <property type="entry name" value="MFS_trans_sf"/>
</dbReference>
<feature type="transmembrane region" description="Helical" evidence="8">
    <location>
        <begin position="477"/>
        <end position="495"/>
    </location>
</feature>
<feature type="transmembrane region" description="Helical" evidence="8">
    <location>
        <begin position="311"/>
        <end position="334"/>
    </location>
</feature>
<dbReference type="NCBIfam" id="TIGR00879">
    <property type="entry name" value="SP"/>
    <property type="match status" value="1"/>
</dbReference>
<comment type="subcellular location">
    <subcellularLocation>
        <location evidence="1">Membrane</location>
        <topology evidence="1">Multi-pass membrane protein</topology>
    </subcellularLocation>
</comment>
<feature type="transmembrane region" description="Helical" evidence="8">
    <location>
        <begin position="377"/>
        <end position="398"/>
    </location>
</feature>
<dbReference type="InterPro" id="IPR020846">
    <property type="entry name" value="MFS_dom"/>
</dbReference>
<protein>
    <recommendedName>
        <fullName evidence="9">Major facilitator superfamily (MFS) profile domain-containing protein</fullName>
    </recommendedName>
</protein>
<feature type="transmembrane region" description="Helical" evidence="8">
    <location>
        <begin position="410"/>
        <end position="432"/>
    </location>
</feature>
<keyword evidence="6 8" id="KW-0472">Membrane</keyword>
<feature type="transmembrane region" description="Helical" evidence="8">
    <location>
        <begin position="162"/>
        <end position="180"/>
    </location>
</feature>
<evidence type="ECO:0000313" key="10">
    <source>
        <dbReference type="EMBL" id="GJQ14873.1"/>
    </source>
</evidence>
<evidence type="ECO:0000256" key="7">
    <source>
        <dbReference type="RuleBase" id="RU003346"/>
    </source>
</evidence>